<gene>
    <name evidence="8" type="ORF">SAMN04487864_103211</name>
</gene>
<evidence type="ECO:0000313" key="9">
    <source>
        <dbReference type="Proteomes" id="UP000198943"/>
    </source>
</evidence>
<feature type="transmembrane region" description="Helical" evidence="6">
    <location>
        <begin position="107"/>
        <end position="125"/>
    </location>
</feature>
<dbReference type="InterPro" id="IPR000620">
    <property type="entry name" value="EamA_dom"/>
</dbReference>
<evidence type="ECO:0000256" key="3">
    <source>
        <dbReference type="ARBA" id="ARBA00022692"/>
    </source>
</evidence>
<name>A0A1G6JPH3_9FIRM</name>
<dbReference type="GO" id="GO:0016020">
    <property type="term" value="C:membrane"/>
    <property type="evidence" value="ECO:0007669"/>
    <property type="project" value="UniProtKB-SubCell"/>
</dbReference>
<keyword evidence="4 6" id="KW-1133">Transmembrane helix</keyword>
<proteinExistence type="inferred from homology"/>
<feature type="transmembrane region" description="Helical" evidence="6">
    <location>
        <begin position="134"/>
        <end position="152"/>
    </location>
</feature>
<dbReference type="InterPro" id="IPR050638">
    <property type="entry name" value="AA-Vitamin_Transporters"/>
</dbReference>
<accession>A0A1G6JPH3</accession>
<comment type="similarity">
    <text evidence="2">Belongs to the EamA transporter family.</text>
</comment>
<feature type="transmembrane region" description="Helical" evidence="6">
    <location>
        <begin position="219"/>
        <end position="237"/>
    </location>
</feature>
<feature type="transmembrane region" description="Helical" evidence="6">
    <location>
        <begin position="80"/>
        <end position="101"/>
    </location>
</feature>
<dbReference type="PANTHER" id="PTHR32322">
    <property type="entry name" value="INNER MEMBRANE TRANSPORTER"/>
    <property type="match status" value="1"/>
</dbReference>
<feature type="transmembrane region" description="Helical" evidence="6">
    <location>
        <begin position="274"/>
        <end position="292"/>
    </location>
</feature>
<keyword evidence="9" id="KW-1185">Reference proteome</keyword>
<evidence type="ECO:0000259" key="7">
    <source>
        <dbReference type="Pfam" id="PF00892"/>
    </source>
</evidence>
<feature type="transmembrane region" description="Helical" evidence="6">
    <location>
        <begin position="189"/>
        <end position="207"/>
    </location>
</feature>
<feature type="transmembrane region" description="Helical" evidence="6">
    <location>
        <begin position="47"/>
        <end position="68"/>
    </location>
</feature>
<comment type="subcellular location">
    <subcellularLocation>
        <location evidence="1">Membrane</location>
        <topology evidence="1">Multi-pass membrane protein</topology>
    </subcellularLocation>
</comment>
<evidence type="ECO:0000256" key="2">
    <source>
        <dbReference type="ARBA" id="ARBA00007362"/>
    </source>
</evidence>
<evidence type="ECO:0000256" key="1">
    <source>
        <dbReference type="ARBA" id="ARBA00004141"/>
    </source>
</evidence>
<dbReference type="Proteomes" id="UP000198943">
    <property type="component" value="Unassembled WGS sequence"/>
</dbReference>
<feature type="transmembrane region" description="Helical" evidence="6">
    <location>
        <begin position="16"/>
        <end position="35"/>
    </location>
</feature>
<evidence type="ECO:0000256" key="5">
    <source>
        <dbReference type="ARBA" id="ARBA00023136"/>
    </source>
</evidence>
<dbReference type="InterPro" id="IPR037185">
    <property type="entry name" value="EmrE-like"/>
</dbReference>
<dbReference type="Gene3D" id="1.10.3730.20">
    <property type="match status" value="2"/>
</dbReference>
<keyword evidence="5 6" id="KW-0472">Membrane</keyword>
<feature type="domain" description="EamA" evidence="7">
    <location>
        <begin position="19"/>
        <end position="148"/>
    </location>
</feature>
<dbReference type="SUPFAM" id="SSF103481">
    <property type="entry name" value="Multidrug resistance efflux transporter EmrE"/>
    <property type="match status" value="2"/>
</dbReference>
<evidence type="ECO:0000313" key="8">
    <source>
        <dbReference type="EMBL" id="SDC20629.1"/>
    </source>
</evidence>
<dbReference type="OrthoDB" id="9814238at2"/>
<sequence>MKSVTAKDNKGNNSSGIFYVMYVLSMLLFGTNGYLVSHISLQSSQIVLVRTLIGGILLSAMVLLQNDFTFSRIKPELRNLLAGGIALGLNWVALFAAYRMLNVSLATLIYYAGPMLVLLFSPWLFREALTKRKLTAIIIVAVGLLCITGSIAAGKLSMAGLVTAVGSALFYAALIVFNKRIKNTGGLQTAAIELDVAFVVVLLYVLFTSGFSYPLATDIPYLLTIGLLNTGLAYFLYFSSMQRLPAQSVALISYIDPVSALLFSAWLLNENMTLLQIAGAVFIIGGAILGELGD</sequence>
<keyword evidence="3 6" id="KW-0812">Transmembrane</keyword>
<feature type="transmembrane region" description="Helical" evidence="6">
    <location>
        <begin position="249"/>
        <end position="268"/>
    </location>
</feature>
<dbReference type="AlphaFoldDB" id="A0A1G6JPH3"/>
<dbReference type="Pfam" id="PF00892">
    <property type="entry name" value="EamA"/>
    <property type="match status" value="2"/>
</dbReference>
<feature type="domain" description="EamA" evidence="7">
    <location>
        <begin position="159"/>
        <end position="289"/>
    </location>
</feature>
<organism evidence="8 9">
    <name type="scientific">Succiniclasticum ruminis</name>
    <dbReference type="NCBI Taxonomy" id="40841"/>
    <lineage>
        <taxon>Bacteria</taxon>
        <taxon>Bacillati</taxon>
        <taxon>Bacillota</taxon>
        <taxon>Negativicutes</taxon>
        <taxon>Acidaminococcales</taxon>
        <taxon>Acidaminococcaceae</taxon>
        <taxon>Succiniclasticum</taxon>
    </lineage>
</organism>
<reference evidence="9" key="1">
    <citation type="submission" date="2016-10" db="EMBL/GenBank/DDBJ databases">
        <authorList>
            <person name="Varghese N."/>
            <person name="Submissions S."/>
        </authorList>
    </citation>
    <scope>NUCLEOTIDE SEQUENCE [LARGE SCALE GENOMIC DNA]</scope>
    <source>
        <strain evidence="9">DSM 11005</strain>
    </source>
</reference>
<evidence type="ECO:0000256" key="4">
    <source>
        <dbReference type="ARBA" id="ARBA00022989"/>
    </source>
</evidence>
<dbReference type="EMBL" id="FMYW01000003">
    <property type="protein sequence ID" value="SDC20629.1"/>
    <property type="molecule type" value="Genomic_DNA"/>
</dbReference>
<evidence type="ECO:0000256" key="6">
    <source>
        <dbReference type="SAM" id="Phobius"/>
    </source>
</evidence>
<protein>
    <submittedName>
        <fullName evidence="8">Threonine/homoserine efflux transporter RhtA</fullName>
    </submittedName>
</protein>
<dbReference type="PANTHER" id="PTHR32322:SF2">
    <property type="entry name" value="EAMA DOMAIN-CONTAINING PROTEIN"/>
    <property type="match status" value="1"/>
</dbReference>
<feature type="transmembrane region" description="Helical" evidence="6">
    <location>
        <begin position="158"/>
        <end position="177"/>
    </location>
</feature>